<name>A0ABW7UJC0_9ACTN</name>
<dbReference type="InterPro" id="IPR027417">
    <property type="entry name" value="P-loop_NTPase"/>
</dbReference>
<accession>A0ABW7UJC0</accession>
<sequence length="699" mass="75997">MVQGARGAHVPPSGLAEVAELVHACWSRPDPAADRPLPVIALLGRPGSGKTHALDHFEAVTEGAPVARIGFAAAAEQRPHEVALHLAFLLARKHRGSKPLRFPRLLLGLLAVQPELSLTDRAQANRELRRALRQARHRGAAADAGEGIAGLVETLGLSPVPGIELIVGVLLRGFEYMPASTFLNRALASYGSAGPGSALEELVELNRRNRTGSTADQETVDRRLCLAFVDDLCAAYGRGHRDHHCLALLDDIDHNPAAARFLDVLLGLRTERARTGAYDPLLVVASSATTQAVPGPCEGGPDDAHLHHPAEASYGAWRERAGTPLYDWWYPVRLRDLDAVEVALEAGRFEDESALRTGRPETGLLARATPLVHRLTYGHPWSVRQLHAAIERLSEHTPEDLRGLLDTPLHEPDGTARGAQLAESVREYLLAGLTDGQRAAAARIAAARTPKAAVNSGLLNGQPEHARDTVMRELRNRLWLSRPVPEDANTRGGTGPSGYLRPKAAQPGAPAADLSDTTHDGRPVLHPWLRLLLLDELSGPPNGSQSQWRDIHRTLADWHHRHGHPLDSLYHRLALNELEEVVGYFVTGLAAGDLRPWLRELYHVTAAPVYRAQLSDAPPPRRAGELAREHAPSAYEDRARGRPLAELCAALWLAGDPRHRLPPGSPELNYKIGAMFRQLAMTADADADTLLDEAARYAD</sequence>
<evidence type="ECO:0000313" key="3">
    <source>
        <dbReference type="Proteomes" id="UP001611548"/>
    </source>
</evidence>
<dbReference type="Proteomes" id="UP001611548">
    <property type="component" value="Unassembled WGS sequence"/>
</dbReference>
<evidence type="ECO:0000313" key="2">
    <source>
        <dbReference type="EMBL" id="MFI1962771.1"/>
    </source>
</evidence>
<feature type="region of interest" description="Disordered" evidence="1">
    <location>
        <begin position="481"/>
        <end position="519"/>
    </location>
</feature>
<dbReference type="EMBL" id="JBIRWE010000001">
    <property type="protein sequence ID" value="MFI1962771.1"/>
    <property type="molecule type" value="Genomic_DNA"/>
</dbReference>
<dbReference type="SUPFAM" id="SSF52540">
    <property type="entry name" value="P-loop containing nucleoside triphosphate hydrolases"/>
    <property type="match status" value="1"/>
</dbReference>
<feature type="region of interest" description="Disordered" evidence="1">
    <location>
        <begin position="615"/>
        <end position="635"/>
    </location>
</feature>
<organism evidence="2 3">
    <name type="scientific">Streptomyces pathocidini</name>
    <dbReference type="NCBI Taxonomy" id="1650571"/>
    <lineage>
        <taxon>Bacteria</taxon>
        <taxon>Bacillati</taxon>
        <taxon>Actinomycetota</taxon>
        <taxon>Actinomycetes</taxon>
        <taxon>Kitasatosporales</taxon>
        <taxon>Streptomycetaceae</taxon>
        <taxon>Streptomyces</taxon>
    </lineage>
</organism>
<protein>
    <recommendedName>
        <fullName evidence="4">ATP-binding protein</fullName>
    </recommendedName>
</protein>
<keyword evidence="3" id="KW-1185">Reference proteome</keyword>
<proteinExistence type="predicted"/>
<evidence type="ECO:0008006" key="4">
    <source>
        <dbReference type="Google" id="ProtNLM"/>
    </source>
</evidence>
<evidence type="ECO:0000256" key="1">
    <source>
        <dbReference type="SAM" id="MobiDB-lite"/>
    </source>
</evidence>
<feature type="compositionally biased region" description="Basic and acidic residues" evidence="1">
    <location>
        <begin position="622"/>
        <end position="635"/>
    </location>
</feature>
<reference evidence="2 3" key="1">
    <citation type="submission" date="2024-10" db="EMBL/GenBank/DDBJ databases">
        <title>The Natural Products Discovery Center: Release of the First 8490 Sequenced Strains for Exploring Actinobacteria Biosynthetic Diversity.</title>
        <authorList>
            <person name="Kalkreuter E."/>
            <person name="Kautsar S.A."/>
            <person name="Yang D."/>
            <person name="Bader C.D."/>
            <person name="Teijaro C.N."/>
            <person name="Fluegel L."/>
            <person name="Davis C.M."/>
            <person name="Simpson J.R."/>
            <person name="Lauterbach L."/>
            <person name="Steele A.D."/>
            <person name="Gui C."/>
            <person name="Meng S."/>
            <person name="Li G."/>
            <person name="Viehrig K."/>
            <person name="Ye F."/>
            <person name="Su P."/>
            <person name="Kiefer A.F."/>
            <person name="Nichols A."/>
            <person name="Cepeda A.J."/>
            <person name="Yan W."/>
            <person name="Fan B."/>
            <person name="Jiang Y."/>
            <person name="Adhikari A."/>
            <person name="Zheng C.-J."/>
            <person name="Schuster L."/>
            <person name="Cowan T.M."/>
            <person name="Smanski M.J."/>
            <person name="Chevrette M.G."/>
            <person name="De Carvalho L.P.S."/>
            <person name="Shen B."/>
        </authorList>
    </citation>
    <scope>NUCLEOTIDE SEQUENCE [LARGE SCALE GENOMIC DNA]</scope>
    <source>
        <strain evidence="2 3">NPDC020327</strain>
    </source>
</reference>
<dbReference type="RefSeq" id="WP_055471935.1">
    <property type="nucleotide sequence ID" value="NZ_JBIRWE010000001.1"/>
</dbReference>
<gene>
    <name evidence="2" type="ORF">ACH429_01265</name>
</gene>
<comment type="caution">
    <text evidence="2">The sequence shown here is derived from an EMBL/GenBank/DDBJ whole genome shotgun (WGS) entry which is preliminary data.</text>
</comment>